<proteinExistence type="inferred from homology"/>
<comment type="similarity">
    <text evidence="4">Belongs to the peptidase T1B family.</text>
</comment>
<organism evidence="5 6">
    <name type="scientific">Nematocida displodere</name>
    <dbReference type="NCBI Taxonomy" id="1805483"/>
    <lineage>
        <taxon>Eukaryota</taxon>
        <taxon>Fungi</taxon>
        <taxon>Fungi incertae sedis</taxon>
        <taxon>Microsporidia</taxon>
        <taxon>Nematocida</taxon>
    </lineage>
</organism>
<comment type="subcellular location">
    <subcellularLocation>
        <location evidence="4">Cytoplasm</location>
    </subcellularLocation>
    <subcellularLocation>
        <location evidence="4">Nucleus</location>
    </subcellularLocation>
</comment>
<sequence>MQGTTFAPSTHGGGDDLYDDNAGTTLSIVGDDFCVLAGDTRHSAAYSINTRQATKLFVIDGRLVLSTAGFYADSRSVLAHLTYAVEDYQFRFGKQMDVVQAAAILHTILYRYRFFPKYTYCCLAGFTQAGEPKLFSYDPVGSYQETKGRCNGSGTKLLQPFIDSWISRHNWGCEEGRNQECSQGEMVQLVKDVFNSAAETDVKTGDGLEIYVLRKEGITREEHHLRSD</sequence>
<comment type="subunit">
    <text evidence="3">The 26S proteasome consists of a 20S proteasome core and two 19S regulatory subunits. The 20S proteasome core is composed of 28 subunits that are arranged in four stacked rings, resulting in a barrel-shaped structure. The two end rings are each formed by seven alpha subunits, and the two central rings are each formed by seven beta subunits. The catalytic chamber with the active sites is on the inside of the barrel.</text>
</comment>
<dbReference type="GO" id="GO:0019774">
    <property type="term" value="C:proteasome core complex, beta-subunit complex"/>
    <property type="evidence" value="ECO:0007669"/>
    <property type="project" value="EnsemblFungi"/>
</dbReference>
<accession>A0A177EIV1</accession>
<comment type="caution">
    <text evidence="5">The sequence shown here is derived from an EMBL/GenBank/DDBJ whole genome shotgun (WGS) entry which is preliminary data.</text>
</comment>
<keyword evidence="6" id="KW-1185">Reference proteome</keyword>
<dbReference type="Pfam" id="PF00227">
    <property type="entry name" value="Proteasome"/>
    <property type="match status" value="1"/>
</dbReference>
<dbReference type="PANTHER" id="PTHR32194:SF2">
    <property type="entry name" value="PROTEASOME SUBUNIT BETA TYPE-1"/>
    <property type="match status" value="1"/>
</dbReference>
<dbReference type="InterPro" id="IPR016050">
    <property type="entry name" value="Proteasome_bsu_CS"/>
</dbReference>
<dbReference type="GO" id="GO:0043161">
    <property type="term" value="P:proteasome-mediated ubiquitin-dependent protein catabolic process"/>
    <property type="evidence" value="ECO:0007669"/>
    <property type="project" value="EnsemblFungi"/>
</dbReference>
<dbReference type="AlphaFoldDB" id="A0A177EIV1"/>
<protein>
    <recommendedName>
        <fullName evidence="4">Proteasome subunit beta</fullName>
    </recommendedName>
</protein>
<dbReference type="GO" id="GO:0005737">
    <property type="term" value="C:cytoplasm"/>
    <property type="evidence" value="ECO:0007669"/>
    <property type="project" value="UniProtKB-SubCell"/>
</dbReference>
<dbReference type="InterPro" id="IPR029055">
    <property type="entry name" value="Ntn_hydrolases_N"/>
</dbReference>
<gene>
    <name evidence="5" type="ORF">NEDG_01938</name>
</gene>
<comment type="subunit">
    <text evidence="4">Component of the proteasome complex.</text>
</comment>
<dbReference type="InterPro" id="IPR001353">
    <property type="entry name" value="Proteasome_sua/b"/>
</dbReference>
<dbReference type="OrthoDB" id="268479at2759"/>
<dbReference type="RefSeq" id="XP_067545086.1">
    <property type="nucleotide sequence ID" value="XM_067689356.1"/>
</dbReference>
<keyword evidence="1 4" id="KW-0963">Cytoplasm</keyword>
<dbReference type="GO" id="GO:0010499">
    <property type="term" value="P:proteasomal ubiquitin-independent protein catabolic process"/>
    <property type="evidence" value="ECO:0007669"/>
    <property type="project" value="EnsemblFungi"/>
</dbReference>
<dbReference type="GO" id="GO:0005634">
    <property type="term" value="C:nucleus"/>
    <property type="evidence" value="ECO:0007669"/>
    <property type="project" value="UniProtKB-SubCell"/>
</dbReference>
<dbReference type="PROSITE" id="PS00854">
    <property type="entry name" value="PROTEASOME_BETA_1"/>
    <property type="match status" value="1"/>
</dbReference>
<evidence type="ECO:0000256" key="4">
    <source>
        <dbReference type="RuleBase" id="RU004203"/>
    </source>
</evidence>
<dbReference type="SUPFAM" id="SSF56235">
    <property type="entry name" value="N-terminal nucleophile aminohydrolases (Ntn hydrolases)"/>
    <property type="match status" value="1"/>
</dbReference>
<evidence type="ECO:0000256" key="3">
    <source>
        <dbReference type="ARBA" id="ARBA00026071"/>
    </source>
</evidence>
<evidence type="ECO:0000313" key="6">
    <source>
        <dbReference type="Proteomes" id="UP000185944"/>
    </source>
</evidence>
<evidence type="ECO:0000256" key="1">
    <source>
        <dbReference type="ARBA" id="ARBA00022490"/>
    </source>
</evidence>
<dbReference type="Gene3D" id="3.60.20.10">
    <property type="entry name" value="Glutamine Phosphoribosylpyrophosphate, subunit 1, domain 1"/>
    <property type="match status" value="1"/>
</dbReference>
<keyword evidence="4" id="KW-0539">Nucleus</keyword>
<reference evidence="5 6" key="1">
    <citation type="submission" date="2016-02" db="EMBL/GenBank/DDBJ databases">
        <title>Discovery of a natural microsporidian pathogen with a broad tissue tropism in Caenorhabditis elegans.</title>
        <authorList>
            <person name="Luallen R.J."/>
            <person name="Reinke A.W."/>
            <person name="Tong L."/>
            <person name="Botts M.R."/>
            <person name="Felix M.-A."/>
            <person name="Troemel E.R."/>
        </authorList>
    </citation>
    <scope>NUCLEOTIDE SEQUENCE [LARGE SCALE GENOMIC DNA]</scope>
    <source>
        <strain evidence="5 6">JUm2807</strain>
    </source>
</reference>
<dbReference type="VEuPathDB" id="MicrosporidiaDB:NEDG_01938"/>
<comment type="function">
    <text evidence="4">Component of the proteasome, a multicatalytic proteinase complex which is characterized by its ability to cleave peptides with Arg, Phe, Tyr, Leu, and Glu adjacent to the leaving group at neutral or slightly basic pH. The proteasome has an ATP-dependent proteolytic activity.</text>
</comment>
<dbReference type="EMBL" id="LTDL01000016">
    <property type="protein sequence ID" value="OAG31411.1"/>
    <property type="molecule type" value="Genomic_DNA"/>
</dbReference>
<dbReference type="Proteomes" id="UP000185944">
    <property type="component" value="Unassembled WGS sequence"/>
</dbReference>
<keyword evidence="2 4" id="KW-0647">Proteasome</keyword>
<dbReference type="InterPro" id="IPR023333">
    <property type="entry name" value="Proteasome_suB-type"/>
</dbReference>
<evidence type="ECO:0000313" key="5">
    <source>
        <dbReference type="EMBL" id="OAG31411.1"/>
    </source>
</evidence>
<dbReference type="PANTHER" id="PTHR32194">
    <property type="entry name" value="METALLOPROTEASE TLDD"/>
    <property type="match status" value="1"/>
</dbReference>
<evidence type="ECO:0000256" key="2">
    <source>
        <dbReference type="ARBA" id="ARBA00022942"/>
    </source>
</evidence>
<dbReference type="GeneID" id="93648288"/>
<dbReference type="STRING" id="1805483.A0A177EIV1"/>
<name>A0A177EIV1_9MICR</name>